<keyword evidence="5" id="KW-1185">Reference proteome</keyword>
<dbReference type="eggNOG" id="COG0456">
    <property type="taxonomic scope" value="Bacteria"/>
</dbReference>
<keyword evidence="1 4" id="KW-0808">Transferase</keyword>
<accession>G0A0Y5</accession>
<protein>
    <submittedName>
        <fullName evidence="4">GCN5-related N-acetyltransferase</fullName>
    </submittedName>
</protein>
<keyword evidence="2" id="KW-0012">Acyltransferase</keyword>
<evidence type="ECO:0000256" key="1">
    <source>
        <dbReference type="ARBA" id="ARBA00022679"/>
    </source>
</evidence>
<dbReference type="PROSITE" id="PS51186">
    <property type="entry name" value="GNAT"/>
    <property type="match status" value="1"/>
</dbReference>
<dbReference type="InterPro" id="IPR050832">
    <property type="entry name" value="Bact_Acetyltransf"/>
</dbReference>
<feature type="domain" description="N-acetyltransferase" evidence="3">
    <location>
        <begin position="5"/>
        <end position="159"/>
    </location>
</feature>
<gene>
    <name evidence="4" type="ordered locus">Metme_2860</name>
</gene>
<reference evidence="4 5" key="1">
    <citation type="journal article" date="2011" name="J. Bacteriol.">
        <title>Complete Genome Sequence of the Aerobic Marine Methanotroph Methylomonas methanica MC09.</title>
        <authorList>
            <person name="Boden R."/>
            <person name="Cunliffe M."/>
            <person name="Scanlan J."/>
            <person name="Moussard H."/>
            <person name="Kits K.D."/>
            <person name="Klotz M.G."/>
            <person name="Jetten M.S."/>
            <person name="Vuilleumier S."/>
            <person name="Han J."/>
            <person name="Peters L."/>
            <person name="Mikhailova N."/>
            <person name="Teshima H."/>
            <person name="Tapia R."/>
            <person name="Kyrpides N."/>
            <person name="Ivanova N."/>
            <person name="Pagani I."/>
            <person name="Cheng J.F."/>
            <person name="Goodwin L."/>
            <person name="Han C."/>
            <person name="Hauser L."/>
            <person name="Land M.L."/>
            <person name="Lapidus A."/>
            <person name="Lucas S."/>
            <person name="Pitluck S."/>
            <person name="Woyke T."/>
            <person name="Stein L."/>
            <person name="Murrell J.C."/>
        </authorList>
    </citation>
    <scope>NUCLEOTIDE SEQUENCE [LARGE SCALE GENOMIC DNA]</scope>
    <source>
        <strain evidence="4 5">MC09</strain>
    </source>
</reference>
<dbReference type="PANTHER" id="PTHR43877">
    <property type="entry name" value="AMINOALKYLPHOSPHONATE N-ACETYLTRANSFERASE-RELATED-RELATED"/>
    <property type="match status" value="1"/>
</dbReference>
<dbReference type="Pfam" id="PF00583">
    <property type="entry name" value="Acetyltransf_1"/>
    <property type="match status" value="1"/>
</dbReference>
<dbReference type="GO" id="GO:0016747">
    <property type="term" value="F:acyltransferase activity, transferring groups other than amino-acyl groups"/>
    <property type="evidence" value="ECO:0007669"/>
    <property type="project" value="InterPro"/>
</dbReference>
<evidence type="ECO:0000313" key="4">
    <source>
        <dbReference type="EMBL" id="AEG01241.1"/>
    </source>
</evidence>
<dbReference type="CDD" id="cd04301">
    <property type="entry name" value="NAT_SF"/>
    <property type="match status" value="1"/>
</dbReference>
<name>G0A0Y5_METMM</name>
<evidence type="ECO:0000313" key="5">
    <source>
        <dbReference type="Proteomes" id="UP000008888"/>
    </source>
</evidence>
<evidence type="ECO:0000259" key="3">
    <source>
        <dbReference type="PROSITE" id="PS51186"/>
    </source>
</evidence>
<dbReference type="InterPro" id="IPR000182">
    <property type="entry name" value="GNAT_dom"/>
</dbReference>
<dbReference type="Proteomes" id="UP000008888">
    <property type="component" value="Chromosome"/>
</dbReference>
<organism evidence="4 5">
    <name type="scientific">Methylomonas methanica (strain DSM 25384 / MC09)</name>
    <dbReference type="NCBI Taxonomy" id="857087"/>
    <lineage>
        <taxon>Bacteria</taxon>
        <taxon>Pseudomonadati</taxon>
        <taxon>Pseudomonadota</taxon>
        <taxon>Gammaproteobacteria</taxon>
        <taxon>Methylococcales</taxon>
        <taxon>Methylococcaceae</taxon>
        <taxon>Methylomonas</taxon>
    </lineage>
</organism>
<dbReference type="HOGENOM" id="CLU_013985_34_9_6"/>
<reference key="2">
    <citation type="submission" date="2011-05" db="EMBL/GenBank/DDBJ databases">
        <title>Complete genome sequence of the aerobic marine methanotroph Methylomonas methanica MC09.</title>
        <authorList>
            <person name="Boden R."/>
            <person name="Cunliffe M."/>
            <person name="Scanlan J."/>
            <person name="Moussard H."/>
            <person name="Kits K.D."/>
            <person name="Klotz M."/>
            <person name="Jetten M."/>
            <person name="Vuilleumier S."/>
            <person name="Han J."/>
            <person name="Peters L."/>
            <person name="Mikhailova N."/>
            <person name="Teshima H."/>
            <person name="Tapia R."/>
            <person name="Kyrpides N."/>
            <person name="Ivanova N."/>
            <person name="Pagani I."/>
            <person name="Cheng J.-F."/>
            <person name="Goodwin L."/>
            <person name="Han C."/>
            <person name="Hauser L."/>
            <person name="Land M."/>
            <person name="Lapidus A."/>
            <person name="Lucas S."/>
            <person name="Pitluck S."/>
            <person name="Woyke T."/>
            <person name="Stein L.Y."/>
            <person name="Murrell C."/>
        </authorList>
    </citation>
    <scope>NUCLEOTIDE SEQUENCE</scope>
    <source>
        <strain>MC09</strain>
    </source>
</reference>
<dbReference type="KEGG" id="mmt:Metme_2860"/>
<evidence type="ECO:0000256" key="2">
    <source>
        <dbReference type="ARBA" id="ARBA00023315"/>
    </source>
</evidence>
<reference evidence="5" key="3">
    <citation type="submission" date="2011-05" db="EMBL/GenBank/DDBJ databases">
        <title>Complete sequence of Methylomonas methanica MC09.</title>
        <authorList>
            <consortium name="US DOE Joint Genome Institute"/>
            <person name="Lucas S."/>
            <person name="Han J."/>
            <person name="Lapidus A."/>
            <person name="Cheng J.-F."/>
            <person name="Goodwin L."/>
            <person name="Pitluck S."/>
            <person name="Peters L."/>
            <person name="Mikhailova N."/>
            <person name="Teshima H."/>
            <person name="Han C."/>
            <person name="Tapia R."/>
            <person name="Land M."/>
            <person name="Hauser L."/>
            <person name="Kyrpides N."/>
            <person name="Ivanova N."/>
            <person name="Pagani I."/>
            <person name="Stein L."/>
            <person name="Woyke T."/>
        </authorList>
    </citation>
    <scope>NUCLEOTIDE SEQUENCE [LARGE SCALE GENOMIC DNA]</scope>
    <source>
        <strain evidence="5">MC09</strain>
    </source>
</reference>
<dbReference type="EMBL" id="CP002738">
    <property type="protein sequence ID" value="AEG01241.1"/>
    <property type="molecule type" value="Genomic_DNA"/>
</dbReference>
<dbReference type="AlphaFoldDB" id="G0A0Y5"/>
<proteinExistence type="predicted"/>
<dbReference type="RefSeq" id="WP_013819474.1">
    <property type="nucleotide sequence ID" value="NC_015572.1"/>
</dbReference>
<dbReference type="SUPFAM" id="SSF55729">
    <property type="entry name" value="Acyl-CoA N-acyltransferases (Nat)"/>
    <property type="match status" value="1"/>
</dbReference>
<sequence>MPDVIEISPAYKQDIPALCQLLGLLFSQEIEFQPNPSAQRHALGEIIADQTIGSLFVARHRGQAIGMVSLLYSISTALGGRVATLEDMVVHPQFRGAGIGTRLLAHAKDHAFKTGCRRITLLTDQTNPAAQRFYQRQGFNLSNMVPMRLLFEPETDISE</sequence>
<dbReference type="InterPro" id="IPR016181">
    <property type="entry name" value="Acyl_CoA_acyltransferase"/>
</dbReference>
<dbReference type="STRING" id="857087.Metme_2860"/>
<dbReference type="Gene3D" id="3.40.630.30">
    <property type="match status" value="1"/>
</dbReference>